<organism evidence="4 7">
    <name type="scientific">Sphingomonas koreensis</name>
    <dbReference type="NCBI Taxonomy" id="93064"/>
    <lineage>
        <taxon>Bacteria</taxon>
        <taxon>Pseudomonadati</taxon>
        <taxon>Pseudomonadota</taxon>
        <taxon>Alphaproteobacteria</taxon>
        <taxon>Sphingomonadales</taxon>
        <taxon>Sphingomonadaceae</taxon>
        <taxon>Sphingomonas</taxon>
    </lineage>
</organism>
<dbReference type="AlphaFoldDB" id="A0A1L6JFB5"/>
<evidence type="ECO:0000256" key="1">
    <source>
        <dbReference type="ARBA" id="ARBA00007613"/>
    </source>
</evidence>
<dbReference type="OrthoDB" id="9791261at2"/>
<comment type="similarity">
    <text evidence="1">Belongs to the outer membrane factor (OMF) (TC 1.B.17) family.</text>
</comment>
<dbReference type="STRING" id="93064.BRX40_21260"/>
<dbReference type="EMBL" id="QQYZ01000008">
    <property type="protein sequence ID" value="RSY85548.1"/>
    <property type="molecule type" value="Genomic_DNA"/>
</dbReference>
<dbReference type="KEGG" id="skr:BRX40_21260"/>
<reference evidence="7" key="2">
    <citation type="submission" date="2016-12" db="EMBL/GenBank/DDBJ databases">
        <title>Whole genome sequencing of Sphingomonas sp. ABOJV.</title>
        <authorList>
            <person name="Conlan S."/>
            <person name="Thomas P.J."/>
            <person name="Mullikin J."/>
            <person name="Palmore T.N."/>
            <person name="Frank K.M."/>
            <person name="Segre J.A."/>
        </authorList>
    </citation>
    <scope>NUCLEOTIDE SEQUENCE [LARGE SCALE GENOMIC DNA]</scope>
    <source>
        <strain evidence="7">ABOJV</strain>
    </source>
</reference>
<reference evidence="9" key="3">
    <citation type="submission" date="2018-07" db="EMBL/GenBank/DDBJ databases">
        <title>Genomic and Epidemiologic Investigation of an Indolent Hospital Outbreak.</title>
        <authorList>
            <person name="Johnson R.C."/>
            <person name="Deming C."/>
            <person name="Conlan S."/>
            <person name="Zellmer C.J."/>
            <person name="Michelin A.V."/>
            <person name="Lee-Lin S.-Q."/>
            <person name="Thomas P.J."/>
            <person name="Park M."/>
            <person name="Weingarten R.A."/>
            <person name="Less J."/>
            <person name="Dekker J.P."/>
            <person name="Frank K.M."/>
            <person name="Musser K.A."/>
            <person name="Mcquiston J.R."/>
            <person name="Henderson D.K."/>
            <person name="Lau A.F."/>
            <person name="Palmore T.N."/>
            <person name="Segre J.A."/>
        </authorList>
    </citation>
    <scope>NUCLEOTIDE SEQUENCE [LARGE SCALE GENOMIC DNA]</scope>
    <source>
        <strain evidence="9">SK-CDC1_0717</strain>
    </source>
</reference>
<dbReference type="SUPFAM" id="SSF56954">
    <property type="entry name" value="Outer membrane efflux proteins (OEP)"/>
    <property type="match status" value="1"/>
</dbReference>
<feature type="signal peptide" evidence="3">
    <location>
        <begin position="1"/>
        <end position="20"/>
    </location>
</feature>
<dbReference type="EMBL" id="CP018820">
    <property type="protein sequence ID" value="APR54616.1"/>
    <property type="molecule type" value="Genomic_DNA"/>
</dbReference>
<dbReference type="Proteomes" id="UP000286681">
    <property type="component" value="Unassembled WGS sequence"/>
</dbReference>
<keyword evidence="7" id="KW-1185">Reference proteome</keyword>
<dbReference type="InterPro" id="IPR010131">
    <property type="entry name" value="MdtP/NodT-like"/>
</dbReference>
<reference evidence="5 8" key="4">
    <citation type="submission" date="2018-07" db="EMBL/GenBank/DDBJ databases">
        <title>Genomic and Epidemiologic Investigation of an Indolent Hospital Outbreak.</title>
        <authorList>
            <person name="Johnson R.C."/>
            <person name="Deming C."/>
            <person name="Conlan S."/>
            <person name="Zellmer C.J."/>
            <person name="Michelin A.V."/>
            <person name="Lee-Lin S."/>
            <person name="Thomas P.J."/>
            <person name="Park M."/>
            <person name="Weingarten R.A."/>
            <person name="Less J."/>
            <person name="Dekker J.P."/>
            <person name="Frank K.M."/>
            <person name="Musser K.A."/>
            <person name="Mcquiston J.R."/>
            <person name="Henderson D.K."/>
            <person name="Lau A.F."/>
            <person name="Palmore T.N."/>
            <person name="Segre J.A."/>
        </authorList>
    </citation>
    <scope>NUCLEOTIDE SEQUENCE [LARGE SCALE GENOMIC DNA]</scope>
    <source>
        <strain evidence="6">SK-CDC1_0717</strain>
        <strain evidence="5 8">SK-NIH.Env10_0317</strain>
    </source>
</reference>
<evidence type="ECO:0000313" key="4">
    <source>
        <dbReference type="EMBL" id="APR54616.1"/>
    </source>
</evidence>
<evidence type="ECO:0000313" key="9">
    <source>
        <dbReference type="Proteomes" id="UP000287746"/>
    </source>
</evidence>
<evidence type="ECO:0000313" key="6">
    <source>
        <dbReference type="EMBL" id="RSY85548.1"/>
    </source>
</evidence>
<reference evidence="4" key="1">
    <citation type="submission" date="2016-12" db="EMBL/GenBank/DDBJ databases">
        <title>Whole genome sequencing of Sphingomonas koreensis.</title>
        <authorList>
            <person name="Conlan S."/>
            <person name="Thomas P.J."/>
            <person name="Mullikin J."/>
            <person name="Palmore T.N."/>
            <person name="Frank K.M."/>
            <person name="Segre J.A."/>
        </authorList>
    </citation>
    <scope>NUCLEOTIDE SEQUENCE</scope>
    <source>
        <strain evidence="4">ABOJV</strain>
    </source>
</reference>
<dbReference type="GO" id="GO:0015562">
    <property type="term" value="F:efflux transmembrane transporter activity"/>
    <property type="evidence" value="ECO:0007669"/>
    <property type="project" value="InterPro"/>
</dbReference>
<dbReference type="Pfam" id="PF02321">
    <property type="entry name" value="OEP"/>
    <property type="match status" value="2"/>
</dbReference>
<accession>A0A1L6JFB5</accession>
<dbReference type="Gene3D" id="1.20.1600.10">
    <property type="entry name" value="Outer membrane efflux proteins (OEP)"/>
    <property type="match status" value="1"/>
</dbReference>
<dbReference type="PANTHER" id="PTHR30203">
    <property type="entry name" value="OUTER MEMBRANE CATION EFFLUX PROTEIN"/>
    <property type="match status" value="1"/>
</dbReference>
<dbReference type="Proteomes" id="UP000185161">
    <property type="component" value="Chromosome"/>
</dbReference>
<protein>
    <submittedName>
        <fullName evidence="5">TolC family protein</fullName>
    </submittedName>
    <submittedName>
        <fullName evidence="4">Transporter</fullName>
    </submittedName>
</protein>
<dbReference type="GeneID" id="44135099"/>
<dbReference type="RefSeq" id="WP_066573207.1">
    <property type="nucleotide sequence ID" value="NZ_CP018820.1"/>
</dbReference>
<keyword evidence="3" id="KW-0732">Signal</keyword>
<proteinExistence type="inferred from homology"/>
<name>A0A1L6JFB5_9SPHN</name>
<feature type="coiled-coil region" evidence="2">
    <location>
        <begin position="180"/>
        <end position="216"/>
    </location>
</feature>
<evidence type="ECO:0000313" key="8">
    <source>
        <dbReference type="Proteomes" id="UP000286681"/>
    </source>
</evidence>
<dbReference type="EMBL" id="QQWO01000002">
    <property type="protein sequence ID" value="RSV07134.1"/>
    <property type="molecule type" value="Genomic_DNA"/>
</dbReference>
<feature type="chain" id="PRO_5009867427" evidence="3">
    <location>
        <begin position="21"/>
        <end position="420"/>
    </location>
</feature>
<evidence type="ECO:0000313" key="5">
    <source>
        <dbReference type="EMBL" id="RSV07134.1"/>
    </source>
</evidence>
<dbReference type="PANTHER" id="PTHR30203:SF24">
    <property type="entry name" value="BLR4935 PROTEIN"/>
    <property type="match status" value="1"/>
</dbReference>
<evidence type="ECO:0000256" key="3">
    <source>
        <dbReference type="SAM" id="SignalP"/>
    </source>
</evidence>
<sequence length="420" mass="44178">MHRILAALLAAVSCAGIAQAQTSPPASAGDVLTIDDALAQAGAVSPTGDVAEAGIRAAEAGRVVAGLRPNPTVTTDVENILGTGPYRGLDESETTVNFALPIELGGKRSARIAVSEAEITRARIQTLVAGADLRLGVVQAYVQAIASERRRAIAESQITVTTENLRIARDRVEAGANSPIDEQRAQLQQVNAETELAQAQRAAEAARATLERYLGRPLNESLDAAWYERVGGYGPQEPVRADGTLALAIARADVSAAEARVRLARSQRVPDLTVSAGTRRLTATKDQAMVFSVSVPLPIFNNGRASVNQALAERDRVDAQRRVALFEAEQAITAARADRDRAAAAVRASGPALAAATESARIARLGYGEGKFDQIVLLDAERTLLDTRRAAVDALAQYHDAEARLARLTAPAPVPAATGN</sequence>
<gene>
    <name evidence="4" type="ORF">BRX40_21260</name>
    <name evidence="5" type="ORF">CA257_03855</name>
    <name evidence="6" type="ORF">DAH66_10820</name>
</gene>
<dbReference type="Proteomes" id="UP000287746">
    <property type="component" value="Unassembled WGS sequence"/>
</dbReference>
<evidence type="ECO:0000256" key="2">
    <source>
        <dbReference type="SAM" id="Coils"/>
    </source>
</evidence>
<evidence type="ECO:0000313" key="7">
    <source>
        <dbReference type="Proteomes" id="UP000185161"/>
    </source>
</evidence>
<keyword evidence="2" id="KW-0175">Coiled coil</keyword>
<dbReference type="InterPro" id="IPR003423">
    <property type="entry name" value="OMP_efflux"/>
</dbReference>